<comment type="caution">
    <text evidence="2">The sequence shown here is derived from an EMBL/GenBank/DDBJ whole genome shotgun (WGS) entry which is preliminary data.</text>
</comment>
<feature type="region of interest" description="Disordered" evidence="1">
    <location>
        <begin position="43"/>
        <end position="113"/>
    </location>
</feature>
<protein>
    <submittedName>
        <fullName evidence="2">Uncharacterized protein</fullName>
    </submittedName>
</protein>
<reference evidence="2" key="2">
    <citation type="submission" date="2023-06" db="EMBL/GenBank/DDBJ databases">
        <authorList>
            <person name="Swenson N.G."/>
            <person name="Wegrzyn J.L."/>
            <person name="Mcevoy S.L."/>
        </authorList>
    </citation>
    <scope>NUCLEOTIDE SEQUENCE</scope>
    <source>
        <strain evidence="2">NS2018</strain>
        <tissue evidence="2">Leaf</tissue>
    </source>
</reference>
<organism evidence="2 3">
    <name type="scientific">Acer saccharum</name>
    <name type="common">Sugar maple</name>
    <dbReference type="NCBI Taxonomy" id="4024"/>
    <lineage>
        <taxon>Eukaryota</taxon>
        <taxon>Viridiplantae</taxon>
        <taxon>Streptophyta</taxon>
        <taxon>Embryophyta</taxon>
        <taxon>Tracheophyta</taxon>
        <taxon>Spermatophyta</taxon>
        <taxon>Magnoliopsida</taxon>
        <taxon>eudicotyledons</taxon>
        <taxon>Gunneridae</taxon>
        <taxon>Pentapetalae</taxon>
        <taxon>rosids</taxon>
        <taxon>malvids</taxon>
        <taxon>Sapindales</taxon>
        <taxon>Sapindaceae</taxon>
        <taxon>Hippocastanoideae</taxon>
        <taxon>Acereae</taxon>
        <taxon>Acer</taxon>
    </lineage>
</organism>
<proteinExistence type="predicted"/>
<dbReference type="Proteomes" id="UP001168877">
    <property type="component" value="Unassembled WGS sequence"/>
</dbReference>
<dbReference type="AlphaFoldDB" id="A0AA39SFH9"/>
<gene>
    <name evidence="2" type="ORF">LWI29_035904</name>
</gene>
<feature type="region of interest" description="Disordered" evidence="1">
    <location>
        <begin position="1"/>
        <end position="20"/>
    </location>
</feature>
<evidence type="ECO:0000313" key="3">
    <source>
        <dbReference type="Proteomes" id="UP001168877"/>
    </source>
</evidence>
<evidence type="ECO:0000313" key="2">
    <source>
        <dbReference type="EMBL" id="KAK0593392.1"/>
    </source>
</evidence>
<accession>A0AA39SFH9</accession>
<evidence type="ECO:0000256" key="1">
    <source>
        <dbReference type="SAM" id="MobiDB-lite"/>
    </source>
</evidence>
<dbReference type="EMBL" id="JAUESC010000380">
    <property type="protein sequence ID" value="KAK0593392.1"/>
    <property type="molecule type" value="Genomic_DNA"/>
</dbReference>
<reference evidence="2" key="1">
    <citation type="journal article" date="2022" name="Plant J.">
        <title>Strategies of tolerance reflected in two North American maple genomes.</title>
        <authorList>
            <person name="McEvoy S.L."/>
            <person name="Sezen U.U."/>
            <person name="Trouern-Trend A."/>
            <person name="McMahon S.M."/>
            <person name="Schaberg P.G."/>
            <person name="Yang J."/>
            <person name="Wegrzyn J.L."/>
            <person name="Swenson N.G."/>
        </authorList>
    </citation>
    <scope>NUCLEOTIDE SEQUENCE</scope>
    <source>
        <strain evidence="2">NS2018</strain>
    </source>
</reference>
<keyword evidence="3" id="KW-1185">Reference proteome</keyword>
<name>A0AA39SFH9_ACESA</name>
<feature type="compositionally biased region" description="Basic and acidic residues" evidence="1">
    <location>
        <begin position="61"/>
        <end position="71"/>
    </location>
</feature>
<sequence length="113" mass="11636">MVGLGTAGTPSMAGRSRLGLDESRARLGTAHILGPSRVQIRGLACRAGPARPARPAGSPRQADRSEMDHNHPQFLDGLNMDNDYFDLSGPGPTETAAGPSGSGATPTSHPPKP</sequence>
<feature type="compositionally biased region" description="Low complexity" evidence="1">
    <location>
        <begin position="43"/>
        <end position="60"/>
    </location>
</feature>